<organism evidence="2 3">
    <name type="scientific">Streptacidiphilus jiangxiensis</name>
    <dbReference type="NCBI Taxonomy" id="235985"/>
    <lineage>
        <taxon>Bacteria</taxon>
        <taxon>Bacillati</taxon>
        <taxon>Actinomycetota</taxon>
        <taxon>Actinomycetes</taxon>
        <taxon>Kitasatosporales</taxon>
        <taxon>Streptomycetaceae</taxon>
        <taxon>Streptacidiphilus</taxon>
    </lineage>
</organism>
<evidence type="ECO:0000259" key="1">
    <source>
        <dbReference type="Pfam" id="PF12770"/>
    </source>
</evidence>
<dbReference type="Gene3D" id="1.25.40.10">
    <property type="entry name" value="Tetratricopeptide repeat domain"/>
    <property type="match status" value="1"/>
</dbReference>
<evidence type="ECO:0000313" key="3">
    <source>
        <dbReference type="Proteomes" id="UP000183015"/>
    </source>
</evidence>
<sequence>MEAYEYLVQLRDGQAGTSDLKVMEQALELLARAAPAEEEAWERRKRLLAELARLSLESPHRDETPELAALSIVAGRAACTARPAAGPVHATACTNLALALLASADRGHSAPGEEEALRDEARDWLEEALMALPPDDPDRCAVWLDLAVVIGRRDPAAAVAACRAALAEAPPDSPHRATIESTLASMQRRAGTTDHDAVIAWARAALAALADDHQDRPLAAARVAAALRARAAEAAGPPPEEDLAEAADLLRDAAGALARQPGRRLELAQVVAELAAVLLTLHRTDRNDALLDEAVRRAEEVAALFDDGPVLFPVAANLAACLRERYRRRSSAPDLAAAQSWARRAVATAPGTGRGTATARYNLAVVLLHEYETSGSQDVLDEALHHLAAAQAAAPDDALRAEVQSGLAEAMRRRYVHGGSHRDLARGVLAARRAVRLAGAGPRRTRHLGRLCSLLRTRYDATGRAADLELALTLGRAALAASARGGAPEARTASLVSLALLRTFDRAGDRRQLDEAVALARRSAALTPETATARPSRLHNLANALRVRFEVDREVGDLDEAIGLVRASIAAPSRAAARRELALANLGALLIRRFEAVGDPRDIDRAIAAHGEAANAAGSDGPAYAGHLADLGLALFRRHELTDAPNDLNAAITCGRACLDAAGDASPQLAGFRSNLVGPLLARHRLAGAPEDLTEALALGRLAVDAALPRDPARAGYLLNLARALDRAAEAEPDGGAEDAAEEAVRAYAECADSDTATPLWRAAAAQAQAQCEVRRGDLTAAQAAYERAIALLSQVAHRALARVSAQAQLRRLTGLGADAAAVALRLGDPARAVDLLERSRGVLLGQGLDYRPQSGTATDRLEDFRRVLSTDVAPLADPFGGPLHPLSTADPWAPRRAAARAWQDLAGPEAAGTPARPTAPKGGVVAVVNASRHGCAALLVADDGAVTPVPLPELTHADAVAWANTMLDAVDADDWDTSRKLRAVLAGLWTRVAEPVLDALGAIGPPPPGAAWPRVTWVPTGPLALLPLHAAGADGPDEVGASVLDRVVSSYAPTLRVLAHAADDRTPEQAGSLGAAAGPALAVGVTEVPGERSLPHAAPEAEAVHAHLRAAGRPVRAPLLDAAATRAAVSEALVAASWAHFACHCLTDPADPSASALLLPDGPLSVRDLVQGRLTGAHLAYLSSCRSAYGGARLPDESLHIAAALQLAGFRHVIGTLWPVGDDWSHEVASALYPLLTEPGRTPAEAVHHGVRALRDRYPTNPRLWAAYLHFGV</sequence>
<protein>
    <submittedName>
        <fullName evidence="2">CHAT domain-containing protein</fullName>
    </submittedName>
</protein>
<reference evidence="3" key="1">
    <citation type="submission" date="2016-10" db="EMBL/GenBank/DDBJ databases">
        <authorList>
            <person name="Varghese N."/>
        </authorList>
    </citation>
    <scope>NUCLEOTIDE SEQUENCE [LARGE SCALE GENOMIC DNA]</scope>
    <source>
        <strain evidence="3">DSM 45096 / BCRC 16803 / CGMCC 4.1857 / CIP 109030 / JCM 12277 / KCTC 19219 / NBRC 100920 / 33214</strain>
    </source>
</reference>
<accession>A0A1H7WI95</accession>
<dbReference type="Pfam" id="PF12770">
    <property type="entry name" value="CHAT"/>
    <property type="match status" value="1"/>
</dbReference>
<keyword evidence="3" id="KW-1185">Reference proteome</keyword>
<dbReference type="InterPro" id="IPR011990">
    <property type="entry name" value="TPR-like_helical_dom_sf"/>
</dbReference>
<dbReference type="InterPro" id="IPR024983">
    <property type="entry name" value="CHAT_dom"/>
</dbReference>
<dbReference type="STRING" id="235985.SAMN05414137_120181"/>
<dbReference type="SUPFAM" id="SSF48452">
    <property type="entry name" value="TPR-like"/>
    <property type="match status" value="1"/>
</dbReference>
<dbReference type="RefSeq" id="WP_042446559.1">
    <property type="nucleotide sequence ID" value="NZ_BBPN01000011.1"/>
</dbReference>
<dbReference type="Proteomes" id="UP000183015">
    <property type="component" value="Unassembled WGS sequence"/>
</dbReference>
<feature type="domain" description="CHAT" evidence="1">
    <location>
        <begin position="985"/>
        <end position="1273"/>
    </location>
</feature>
<proteinExistence type="predicted"/>
<dbReference type="AlphaFoldDB" id="A0A1H7WI95"/>
<gene>
    <name evidence="2" type="ORF">SAMN05414137_120181</name>
</gene>
<dbReference type="OrthoDB" id="3206999at2"/>
<dbReference type="EMBL" id="FOAZ01000020">
    <property type="protein sequence ID" value="SEM21211.1"/>
    <property type="molecule type" value="Genomic_DNA"/>
</dbReference>
<dbReference type="eggNOG" id="COG4995">
    <property type="taxonomic scope" value="Bacteria"/>
</dbReference>
<name>A0A1H7WI95_STRJI</name>
<evidence type="ECO:0000313" key="2">
    <source>
        <dbReference type="EMBL" id="SEM21211.1"/>
    </source>
</evidence>